<dbReference type="AlphaFoldDB" id="A0A9J6ZWG6"/>
<keyword evidence="1" id="KW-1133">Transmembrane helix</keyword>
<keyword evidence="1" id="KW-0812">Transmembrane</keyword>
<dbReference type="EMBL" id="CP090569">
    <property type="protein sequence ID" value="USF87140.1"/>
    <property type="molecule type" value="Genomic_DNA"/>
</dbReference>
<keyword evidence="1" id="KW-0472">Membrane</keyword>
<keyword evidence="3" id="KW-1185">Reference proteome</keyword>
<organism evidence="2 3">
    <name type="scientific">Candidatus Endoriftia persephonae</name>
    <dbReference type="NCBI Taxonomy" id="393765"/>
    <lineage>
        <taxon>Bacteria</taxon>
        <taxon>Pseudomonadati</taxon>
        <taxon>Pseudomonadota</taxon>
        <taxon>Gammaproteobacteria</taxon>
        <taxon>Chromatiales</taxon>
        <taxon>Sedimenticolaceae</taxon>
        <taxon>Candidatus Endoriftia</taxon>
    </lineage>
</organism>
<name>A0A9J6ZWG6_9GAMM</name>
<protein>
    <submittedName>
        <fullName evidence="2">Uncharacterized protein</fullName>
    </submittedName>
</protein>
<dbReference type="Proteomes" id="UP001056649">
    <property type="component" value="Chromosome"/>
</dbReference>
<gene>
    <name evidence="2" type="ORF">L0Y14_13490</name>
</gene>
<proteinExistence type="predicted"/>
<dbReference type="KEGG" id="eps:L0Y14_13490"/>
<dbReference type="RefSeq" id="WP_006475628.1">
    <property type="nucleotide sequence ID" value="NZ_CP090569.1"/>
</dbReference>
<evidence type="ECO:0000313" key="2">
    <source>
        <dbReference type="EMBL" id="USF87140.1"/>
    </source>
</evidence>
<accession>A0A9J6ZWG6</accession>
<feature type="transmembrane region" description="Helical" evidence="1">
    <location>
        <begin position="73"/>
        <end position="94"/>
    </location>
</feature>
<reference evidence="2" key="1">
    <citation type="journal article" date="2022" name="Mol. Ecol. Resour.">
        <title>The complete and closed genome of the facultative generalist Candidatus Endoriftia persephone from deep-sea hydrothermal vents.</title>
        <authorList>
            <person name="de Oliveira A.L."/>
            <person name="Srivastava A."/>
            <person name="Espada-Hinojosa S."/>
            <person name="Bright M."/>
        </authorList>
    </citation>
    <scope>NUCLEOTIDE SEQUENCE</scope>
    <source>
        <strain evidence="2">Tica-EPR-9o50.N</strain>
    </source>
</reference>
<evidence type="ECO:0000313" key="3">
    <source>
        <dbReference type="Proteomes" id="UP001056649"/>
    </source>
</evidence>
<evidence type="ECO:0000256" key="1">
    <source>
        <dbReference type="SAM" id="Phobius"/>
    </source>
</evidence>
<sequence length="96" mass="10399">MRDQPLPEDKEVPKLEWFVERAGSSRQPVSMQSGTADDLCSARVEKVTARGWWLRIVGMPGVEALLDAPGQQLSATAVGAFVTCLFGVALTILFGH</sequence>